<keyword evidence="7" id="KW-1185">Reference proteome</keyword>
<dbReference type="PROSITE" id="PS51063">
    <property type="entry name" value="HTH_CRP_2"/>
    <property type="match status" value="1"/>
</dbReference>
<proteinExistence type="predicted"/>
<dbReference type="InterPro" id="IPR014710">
    <property type="entry name" value="RmlC-like_jellyroll"/>
</dbReference>
<feature type="domain" description="HTH crp-type" evidence="5">
    <location>
        <begin position="147"/>
        <end position="220"/>
    </location>
</feature>
<dbReference type="SMART" id="SM00419">
    <property type="entry name" value="HTH_CRP"/>
    <property type="match status" value="1"/>
</dbReference>
<organism evidence="6 7">
    <name type="scientific">Halobacteroides halobius (strain ATCC 35273 / DSM 5150 / MD-1)</name>
    <dbReference type="NCBI Taxonomy" id="748449"/>
    <lineage>
        <taxon>Bacteria</taxon>
        <taxon>Bacillati</taxon>
        <taxon>Bacillota</taxon>
        <taxon>Clostridia</taxon>
        <taxon>Halanaerobiales</taxon>
        <taxon>Halobacteroidaceae</taxon>
        <taxon>Halobacteroides</taxon>
    </lineage>
</organism>
<gene>
    <name evidence="6" type="ordered locus">Halha_1253</name>
</gene>
<keyword evidence="2" id="KW-0238">DNA-binding</keyword>
<dbReference type="Gene3D" id="2.60.120.10">
    <property type="entry name" value="Jelly Rolls"/>
    <property type="match status" value="1"/>
</dbReference>
<dbReference type="PANTHER" id="PTHR24567">
    <property type="entry name" value="CRP FAMILY TRANSCRIPTIONAL REGULATORY PROTEIN"/>
    <property type="match status" value="1"/>
</dbReference>
<reference evidence="7" key="1">
    <citation type="submission" date="2012-02" db="EMBL/GenBank/DDBJ databases">
        <title>The complete genome of Halobacteroides halobius DSM 5150.</title>
        <authorList>
            <person name="Lucas S."/>
            <person name="Copeland A."/>
            <person name="Lapidus A."/>
            <person name="Glavina del Rio T."/>
            <person name="Dalin E."/>
            <person name="Tice H."/>
            <person name="Bruce D."/>
            <person name="Goodwin L."/>
            <person name="Pitluck S."/>
            <person name="Peters L."/>
            <person name="Mikhailova N."/>
            <person name="Gu W."/>
            <person name="Kyrpides N."/>
            <person name="Mavromatis K."/>
            <person name="Ivanova N."/>
            <person name="Brettin T."/>
            <person name="Detter J.C."/>
            <person name="Han C."/>
            <person name="Larimer F."/>
            <person name="Land M."/>
            <person name="Hauser L."/>
            <person name="Markowitz V."/>
            <person name="Cheng J.-F."/>
            <person name="Hugenholtz P."/>
            <person name="Woyke T."/>
            <person name="Wu D."/>
            <person name="Tindall B."/>
            <person name="Pomrenke H."/>
            <person name="Brambilla E."/>
            <person name="Klenk H.-P."/>
            <person name="Eisen J.A."/>
        </authorList>
    </citation>
    <scope>NUCLEOTIDE SEQUENCE [LARGE SCALE GENOMIC DNA]</scope>
    <source>
        <strain evidence="7">ATCC 35273 / DSM 5150 / MD-1</strain>
    </source>
</reference>
<dbReference type="HOGENOM" id="CLU_075053_3_6_9"/>
<dbReference type="EMBL" id="CP003359">
    <property type="protein sequence ID" value="AGB41199.1"/>
    <property type="molecule type" value="Genomic_DNA"/>
</dbReference>
<dbReference type="CDD" id="cd00038">
    <property type="entry name" value="CAP_ED"/>
    <property type="match status" value="1"/>
</dbReference>
<dbReference type="InterPro" id="IPR018490">
    <property type="entry name" value="cNMP-bd_dom_sf"/>
</dbReference>
<dbReference type="Gene3D" id="1.10.10.10">
    <property type="entry name" value="Winged helix-like DNA-binding domain superfamily/Winged helix DNA-binding domain"/>
    <property type="match status" value="1"/>
</dbReference>
<protein>
    <submittedName>
        <fullName evidence="6">cAMP-binding protein</fullName>
    </submittedName>
</protein>
<name>L0K9Z7_HALHC</name>
<evidence type="ECO:0000313" key="6">
    <source>
        <dbReference type="EMBL" id="AGB41199.1"/>
    </source>
</evidence>
<dbReference type="eggNOG" id="COG0664">
    <property type="taxonomic scope" value="Bacteria"/>
</dbReference>
<dbReference type="InterPro" id="IPR036390">
    <property type="entry name" value="WH_DNA-bd_sf"/>
</dbReference>
<evidence type="ECO:0000256" key="1">
    <source>
        <dbReference type="ARBA" id="ARBA00023015"/>
    </source>
</evidence>
<dbReference type="SUPFAM" id="SSF46785">
    <property type="entry name" value="Winged helix' DNA-binding domain"/>
    <property type="match status" value="1"/>
</dbReference>
<dbReference type="PROSITE" id="PS50042">
    <property type="entry name" value="CNMP_BINDING_3"/>
    <property type="match status" value="1"/>
</dbReference>
<evidence type="ECO:0000259" key="4">
    <source>
        <dbReference type="PROSITE" id="PS50042"/>
    </source>
</evidence>
<evidence type="ECO:0000256" key="2">
    <source>
        <dbReference type="ARBA" id="ARBA00023125"/>
    </source>
</evidence>
<dbReference type="Pfam" id="PF13545">
    <property type="entry name" value="HTH_Crp_2"/>
    <property type="match status" value="1"/>
</dbReference>
<dbReference type="InterPro" id="IPR050397">
    <property type="entry name" value="Env_Response_Regulators"/>
</dbReference>
<dbReference type="KEGG" id="hhl:Halha_1253"/>
<dbReference type="AlphaFoldDB" id="L0K9Z7"/>
<dbReference type="PRINTS" id="PR00034">
    <property type="entry name" value="HTHCRP"/>
</dbReference>
<dbReference type="Proteomes" id="UP000010880">
    <property type="component" value="Chromosome"/>
</dbReference>
<evidence type="ECO:0000256" key="3">
    <source>
        <dbReference type="ARBA" id="ARBA00023163"/>
    </source>
</evidence>
<dbReference type="PANTHER" id="PTHR24567:SF74">
    <property type="entry name" value="HTH-TYPE TRANSCRIPTIONAL REGULATOR ARCR"/>
    <property type="match status" value="1"/>
</dbReference>
<accession>L0K9Z7</accession>
<dbReference type="InterPro" id="IPR036388">
    <property type="entry name" value="WH-like_DNA-bd_sf"/>
</dbReference>
<dbReference type="GO" id="GO:0003700">
    <property type="term" value="F:DNA-binding transcription factor activity"/>
    <property type="evidence" value="ECO:0007669"/>
    <property type="project" value="TreeGrafter"/>
</dbReference>
<sequence>MKINDKARLLKLPLFKGLDDKIIERLNEQVLIKNYCKDEILFFDGEEVEYCYIIVSGKVKISKFTPNGQEKIIHILKAGEMINEIDLDKRSSSVTAEVIETGEIISIKIYKLLKIMKDSFELTTRIFASNSLKLRKTYRQIRNLGLKNSGPRIASRLWKLARDYGKDSKQGIKIDLNLTQRELALMIGISRETVSRFLSKLDTEGVIVCGKSKIIIKDLKELRARA</sequence>
<keyword evidence="1" id="KW-0805">Transcription regulation</keyword>
<dbReference type="InterPro" id="IPR012318">
    <property type="entry name" value="HTH_CRP"/>
</dbReference>
<evidence type="ECO:0000313" key="7">
    <source>
        <dbReference type="Proteomes" id="UP000010880"/>
    </source>
</evidence>
<feature type="domain" description="Cyclic nucleotide-binding" evidence="4">
    <location>
        <begin position="14"/>
        <end position="121"/>
    </location>
</feature>
<evidence type="ECO:0000259" key="5">
    <source>
        <dbReference type="PROSITE" id="PS51063"/>
    </source>
</evidence>
<dbReference type="GO" id="GO:0003677">
    <property type="term" value="F:DNA binding"/>
    <property type="evidence" value="ECO:0007669"/>
    <property type="project" value="UniProtKB-KW"/>
</dbReference>
<dbReference type="RefSeq" id="WP_015326921.1">
    <property type="nucleotide sequence ID" value="NC_019978.1"/>
</dbReference>
<dbReference type="SMART" id="SM00100">
    <property type="entry name" value="cNMP"/>
    <property type="match status" value="1"/>
</dbReference>
<dbReference type="SUPFAM" id="SSF51206">
    <property type="entry name" value="cAMP-binding domain-like"/>
    <property type="match status" value="1"/>
</dbReference>
<dbReference type="STRING" id="748449.Halha_1253"/>
<dbReference type="InterPro" id="IPR000595">
    <property type="entry name" value="cNMP-bd_dom"/>
</dbReference>
<dbReference type="Pfam" id="PF00027">
    <property type="entry name" value="cNMP_binding"/>
    <property type="match status" value="1"/>
</dbReference>
<dbReference type="OrthoDB" id="1706474at2"/>
<dbReference type="GO" id="GO:0005829">
    <property type="term" value="C:cytosol"/>
    <property type="evidence" value="ECO:0007669"/>
    <property type="project" value="TreeGrafter"/>
</dbReference>
<keyword evidence="3" id="KW-0804">Transcription</keyword>